<protein>
    <submittedName>
        <fullName evidence="2">CDP-glycerol glycerophosphotransferase (TagB/SpsB family)</fullName>
    </submittedName>
</protein>
<dbReference type="InterPro" id="IPR029044">
    <property type="entry name" value="Nucleotide-diphossugar_trans"/>
</dbReference>
<dbReference type="InterPro" id="IPR001173">
    <property type="entry name" value="Glyco_trans_2-like"/>
</dbReference>
<dbReference type="PANTHER" id="PTHR37316:SF3">
    <property type="entry name" value="TEICHOIC ACID GLYCEROL-PHOSPHATE TRANSFERASE"/>
    <property type="match status" value="1"/>
</dbReference>
<name>A0A3N5C1X3_9EURY</name>
<gene>
    <name evidence="2" type="ORF">EDC42_1349</name>
</gene>
<dbReference type="Pfam" id="PF00535">
    <property type="entry name" value="Glycos_transf_2"/>
    <property type="match status" value="1"/>
</dbReference>
<dbReference type="GO" id="GO:0016020">
    <property type="term" value="C:membrane"/>
    <property type="evidence" value="ECO:0007669"/>
    <property type="project" value="InterPro"/>
</dbReference>
<accession>A0A3N5C1X3</accession>
<dbReference type="GO" id="GO:0047355">
    <property type="term" value="F:CDP-glycerol glycerophosphotransferase activity"/>
    <property type="evidence" value="ECO:0007669"/>
    <property type="project" value="InterPro"/>
</dbReference>
<dbReference type="InterPro" id="IPR043148">
    <property type="entry name" value="TagF_C"/>
</dbReference>
<dbReference type="PANTHER" id="PTHR37316">
    <property type="entry name" value="TEICHOIC ACID GLYCEROL-PHOSPHATE PRIMASE"/>
    <property type="match status" value="1"/>
</dbReference>
<dbReference type="InterPro" id="IPR051612">
    <property type="entry name" value="Teichoic_Acid_Biosynth"/>
</dbReference>
<dbReference type="SUPFAM" id="SSF53756">
    <property type="entry name" value="UDP-Glycosyltransferase/glycogen phosphorylase"/>
    <property type="match status" value="1"/>
</dbReference>
<dbReference type="AlphaFoldDB" id="A0A3N5C1X3"/>
<sequence>MNIINSTSDLDYDFTIVLYNIENCIEDSIKSVINQKYDFKKVEIIFINDGSDKNHKIALNYQKKYPKNFFIVENDEKDMAESLNLGLNHSKGEYINFLNSGDILSNDTLSEVNSFFSKVTSSDVVGIRVDEGREKFSIDYSFIKSNQIIDISQYPEVINSILSSFFIKKESVNVNFDINPYEKSDLLFIDELLINSKIGFVIQPKVQKSSSNYLIKNKSTLNQFKHYYDSIYTFCNEQLGYIPNYIQYKIAIELASIVEIEDIDDILIDNMTASDAYSYINKVLNHISLSNIKGNIFINQHTQNFLLYLKNKDFHIDVDGNEVIFYCGSYVLNVLTRQNLWLDIIEIKEDYINFSGSITSYCEYDHISIEAIKEANGETEIIPVKFIDYSTTERKVKKFLSVPWVYSYNFDAHIQISDCENCKISFRYTYSEKETGITVMPNIKFRKFASLSKFSHYFIKDSRIVLFTQNSFLVMPYSLKKVFKFEFSSIKKILQSTAKNKIKTIGYKAIYLALFHYMKNKKIWLMGDRKEFADDNAEYLFKYCIKQKDDVNKYFVVNKNSPDYKRLNRECGNIVAFGSLKHKLLFTFSDKLISSQVNKFILNPFLRSNQFLYNGVLLHDECFIQHGIILHDLSSWIRKYIYNLSLFVTSAEAEWESIANTNYNFDTERIQLLGLPRYDNLVNNADKQILFVPTWRRDLDDPQLLVNSEYFNNINSILNNEKLIKLARDYGYSLVFRPHPELWRYLDLFDISDEFRISNESYSTLLSESSVMITDYSSIAFDFAYLKKPLIYYQTQDFENFHYEKGYFDYETMGFGEIIKTQEELINKIEFYMKNGSVLEDKYKQRSAKFFRFHDRNNSKRIYDWLIKH</sequence>
<organism evidence="2 3">
    <name type="scientific">Methanobrevibacter gottschalkii DSM 11977</name>
    <dbReference type="NCBI Taxonomy" id="1122229"/>
    <lineage>
        <taxon>Archaea</taxon>
        <taxon>Methanobacteriati</taxon>
        <taxon>Methanobacteriota</taxon>
        <taxon>Methanomada group</taxon>
        <taxon>Methanobacteria</taxon>
        <taxon>Methanobacteriales</taxon>
        <taxon>Methanobacteriaceae</taxon>
        <taxon>Methanobrevibacter</taxon>
    </lineage>
</organism>
<evidence type="ECO:0000313" key="3">
    <source>
        <dbReference type="Proteomes" id="UP000271783"/>
    </source>
</evidence>
<dbReference type="SUPFAM" id="SSF53448">
    <property type="entry name" value="Nucleotide-diphospho-sugar transferases"/>
    <property type="match status" value="1"/>
</dbReference>
<keyword evidence="3" id="KW-1185">Reference proteome</keyword>
<evidence type="ECO:0000259" key="1">
    <source>
        <dbReference type="Pfam" id="PF00535"/>
    </source>
</evidence>
<dbReference type="InterPro" id="IPR007554">
    <property type="entry name" value="Glycerophosphate_synth"/>
</dbReference>
<keyword evidence="2" id="KW-0808">Transferase</keyword>
<dbReference type="EMBL" id="RKRG01000002">
    <property type="protein sequence ID" value="RPF52005.1"/>
    <property type="molecule type" value="Genomic_DNA"/>
</dbReference>
<dbReference type="Gene3D" id="3.90.550.10">
    <property type="entry name" value="Spore Coat Polysaccharide Biosynthesis Protein SpsA, Chain A"/>
    <property type="match status" value="1"/>
</dbReference>
<feature type="domain" description="Glycosyltransferase 2-like" evidence="1">
    <location>
        <begin position="16"/>
        <end position="170"/>
    </location>
</feature>
<proteinExistence type="predicted"/>
<dbReference type="Pfam" id="PF04464">
    <property type="entry name" value="Glyphos_transf"/>
    <property type="match status" value="1"/>
</dbReference>
<evidence type="ECO:0000313" key="2">
    <source>
        <dbReference type="EMBL" id="RPF52005.1"/>
    </source>
</evidence>
<comment type="caution">
    <text evidence="2">The sequence shown here is derived from an EMBL/GenBank/DDBJ whole genome shotgun (WGS) entry which is preliminary data.</text>
</comment>
<reference evidence="2 3" key="1">
    <citation type="submission" date="2018-11" db="EMBL/GenBank/DDBJ databases">
        <title>Genomic Encyclopedia of Type Strains, Phase IV (KMG-IV): sequencing the most valuable type-strain genomes for metagenomic binning, comparative biology and taxonomic classification.</title>
        <authorList>
            <person name="Goeker M."/>
        </authorList>
    </citation>
    <scope>NUCLEOTIDE SEQUENCE [LARGE SCALE GENOMIC DNA]</scope>
    <source>
        <strain evidence="2 3">DSM 11977</strain>
    </source>
</reference>
<dbReference type="Proteomes" id="UP000271783">
    <property type="component" value="Unassembled WGS sequence"/>
</dbReference>
<dbReference type="RefSeq" id="WP_069574648.1">
    <property type="nucleotide sequence ID" value="NZ_RKRG01000002.1"/>
</dbReference>
<dbReference type="Gene3D" id="3.40.50.12580">
    <property type="match status" value="1"/>
</dbReference>